<gene>
    <name evidence="5" type="ORF">FLB61_00890</name>
</gene>
<dbReference type="PANTHER" id="PTHR33393">
    <property type="entry name" value="POLYGLUTAMINE SYNTHESIS ACCESSORY PROTEIN RV0574C-RELATED"/>
    <property type="match status" value="1"/>
</dbReference>
<dbReference type="InterPro" id="IPR029052">
    <property type="entry name" value="Metallo-depent_PP-like"/>
</dbReference>
<feature type="coiled-coil region" evidence="2">
    <location>
        <begin position="51"/>
        <end position="78"/>
    </location>
</feature>
<evidence type="ECO:0000313" key="6">
    <source>
        <dbReference type="Proteomes" id="UP000779049"/>
    </source>
</evidence>
<dbReference type="SUPFAM" id="SSF56300">
    <property type="entry name" value="Metallo-dependent phosphatases"/>
    <property type="match status" value="1"/>
</dbReference>
<dbReference type="InterPro" id="IPR019079">
    <property type="entry name" value="Capsule_synth_CapA"/>
</dbReference>
<name>A0ABS7L3R1_9FIRM</name>
<dbReference type="Gene3D" id="3.60.21.10">
    <property type="match status" value="1"/>
</dbReference>
<protein>
    <submittedName>
        <fullName evidence="5">CapA family protein</fullName>
    </submittedName>
</protein>
<dbReference type="RefSeq" id="WP_221919155.1">
    <property type="nucleotide sequence ID" value="NZ_CP173660.1"/>
</dbReference>
<proteinExistence type="inferred from homology"/>
<comment type="caution">
    <text evidence="5">The sequence shown here is derived from an EMBL/GenBank/DDBJ whole genome shotgun (WGS) entry which is preliminary data.</text>
</comment>
<dbReference type="PANTHER" id="PTHR33393:SF12">
    <property type="entry name" value="CAPSULE BIOSYNTHESIS PROTEIN CAPA"/>
    <property type="match status" value="1"/>
</dbReference>
<dbReference type="Pfam" id="PF09587">
    <property type="entry name" value="PGA_cap"/>
    <property type="match status" value="1"/>
</dbReference>
<accession>A0ABS7L3R1</accession>
<evidence type="ECO:0000313" key="5">
    <source>
        <dbReference type="EMBL" id="MBY0757671.1"/>
    </source>
</evidence>
<keyword evidence="3" id="KW-0472">Membrane</keyword>
<dbReference type="Proteomes" id="UP000779049">
    <property type="component" value="Unassembled WGS sequence"/>
</dbReference>
<feature type="domain" description="Capsule synthesis protein CapA" evidence="4">
    <location>
        <begin position="78"/>
        <end position="329"/>
    </location>
</feature>
<dbReference type="EMBL" id="VIRV01000001">
    <property type="protein sequence ID" value="MBY0757671.1"/>
    <property type="molecule type" value="Genomic_DNA"/>
</dbReference>
<dbReference type="CDD" id="cd07381">
    <property type="entry name" value="MPP_CapA"/>
    <property type="match status" value="1"/>
</dbReference>
<dbReference type="InterPro" id="IPR052169">
    <property type="entry name" value="CW_Biosynth-Accessory"/>
</dbReference>
<keyword evidence="3" id="KW-1133">Transmembrane helix</keyword>
<evidence type="ECO:0000259" key="4">
    <source>
        <dbReference type="SMART" id="SM00854"/>
    </source>
</evidence>
<keyword evidence="3" id="KW-0812">Transmembrane</keyword>
<feature type="transmembrane region" description="Helical" evidence="3">
    <location>
        <begin position="26"/>
        <end position="45"/>
    </location>
</feature>
<evidence type="ECO:0000256" key="3">
    <source>
        <dbReference type="SAM" id="Phobius"/>
    </source>
</evidence>
<organism evidence="5 6">
    <name type="scientific">Sellimonas caecigallum</name>
    <dbReference type="NCBI Taxonomy" id="2592333"/>
    <lineage>
        <taxon>Bacteria</taxon>
        <taxon>Bacillati</taxon>
        <taxon>Bacillota</taxon>
        <taxon>Clostridia</taxon>
        <taxon>Lachnospirales</taxon>
        <taxon>Lachnospiraceae</taxon>
        <taxon>Sellimonas</taxon>
    </lineage>
</organism>
<reference evidence="5 6" key="1">
    <citation type="journal article" date="2020" name="New Microbes New Infect">
        <title>Sellimonas caecigallum sp. nov., description and genome sequence of a new member of the Sellimonas genus isolated from the cecum of feral chicken.</title>
        <authorList>
            <person name="Wongkuna S."/>
            <person name="Ghimire S."/>
            <person name="Antony L."/>
            <person name="Chankhamhaengdecha S."/>
            <person name="Janvilisri T."/>
            <person name="Scaria J."/>
        </authorList>
    </citation>
    <scope>NUCLEOTIDE SEQUENCE [LARGE SCALE GENOMIC DNA]</scope>
    <source>
        <strain evidence="5 6">SW451</strain>
    </source>
</reference>
<keyword evidence="6" id="KW-1185">Reference proteome</keyword>
<dbReference type="SMART" id="SM00854">
    <property type="entry name" value="PGA_cap"/>
    <property type="match status" value="1"/>
</dbReference>
<comment type="similarity">
    <text evidence="1">Belongs to the CapA family.</text>
</comment>
<sequence>MDEKERRKRKQMLAKKRKKQVMRQRLMLAAAAIVIILIIVIFASVRSCQNKAAETAAREKAEQEKKQAAEEKENNTLRLMAVGDNLYHDTVLAQGKLENGGWNYDFLYENVKKEIEKADIAIVNQEVPLVDDDEDTSGYPTFGTPLEAGDALVNAGFDVVTMATNHSYDKGSKGISESLSFWRDSHPDIPVLGIHDSQEDQDKNRVQIIKEKNFKIAMINYTTLINIGAMVPENESYAVDVYDEETVKADVAKAKEEADVVIVFLHTGVEYKNDVDNATQQRIDFLAEQGVDITICAHPHVIRPYGTVARPDGKNMLVYYSLGNFVSGQEGVSQLLEGMADITLQKDKDTGEVSVTACSMVPLVMHYEDEWKNCGVYRLDDYTEELAAKHGVHGFSQEEFTMDSINQYFEPFLQIQQQETENME</sequence>
<evidence type="ECO:0000256" key="2">
    <source>
        <dbReference type="SAM" id="Coils"/>
    </source>
</evidence>
<evidence type="ECO:0000256" key="1">
    <source>
        <dbReference type="ARBA" id="ARBA00005662"/>
    </source>
</evidence>
<keyword evidence="2" id="KW-0175">Coiled coil</keyword>